<dbReference type="OrthoDB" id="429241at2759"/>
<dbReference type="PANTHER" id="PTHR42916:SF1">
    <property type="entry name" value="PROTEIN PHYLLO, CHLOROPLASTIC"/>
    <property type="match status" value="1"/>
</dbReference>
<dbReference type="Gene3D" id="3.40.50.1240">
    <property type="entry name" value="Phosphoglycerate mutase-like"/>
    <property type="match status" value="1"/>
</dbReference>
<dbReference type="Proteomes" id="UP000186817">
    <property type="component" value="Unassembled WGS sequence"/>
</dbReference>
<dbReference type="InterPro" id="IPR029033">
    <property type="entry name" value="His_PPase_superfam"/>
</dbReference>
<dbReference type="GO" id="GO:0030976">
    <property type="term" value="F:thiamine pyrophosphate binding"/>
    <property type="evidence" value="ECO:0007669"/>
    <property type="project" value="InterPro"/>
</dbReference>
<dbReference type="SUPFAM" id="SSF53254">
    <property type="entry name" value="Phosphoglycerate mutase-like"/>
    <property type="match status" value="1"/>
</dbReference>
<reference evidence="3 4" key="1">
    <citation type="submission" date="2016-02" db="EMBL/GenBank/DDBJ databases">
        <title>Genome analysis of coral dinoflagellate symbionts highlights evolutionary adaptations to a symbiotic lifestyle.</title>
        <authorList>
            <person name="Aranda M."/>
            <person name="Li Y."/>
            <person name="Liew Y.J."/>
            <person name="Baumgarten S."/>
            <person name="Simakov O."/>
            <person name="Wilson M."/>
            <person name="Piel J."/>
            <person name="Ashoor H."/>
            <person name="Bougouffa S."/>
            <person name="Bajic V.B."/>
            <person name="Ryu T."/>
            <person name="Ravasi T."/>
            <person name="Bayer T."/>
            <person name="Micklem G."/>
            <person name="Kim H."/>
            <person name="Bhak J."/>
            <person name="Lajeunesse T.C."/>
            <person name="Voolstra C.R."/>
        </authorList>
    </citation>
    <scope>NUCLEOTIDE SEQUENCE [LARGE SCALE GENOMIC DNA]</scope>
    <source>
        <strain evidence="3 4">CCMP2467</strain>
    </source>
</reference>
<feature type="region of interest" description="Disordered" evidence="1">
    <location>
        <begin position="381"/>
        <end position="410"/>
    </location>
</feature>
<evidence type="ECO:0000259" key="2">
    <source>
        <dbReference type="Pfam" id="PF02776"/>
    </source>
</evidence>
<feature type="domain" description="Thiamine pyrophosphate enzyme N-terminal TPP-binding" evidence="2">
    <location>
        <begin position="460"/>
        <end position="541"/>
    </location>
</feature>
<evidence type="ECO:0000256" key="1">
    <source>
        <dbReference type="SAM" id="MobiDB-lite"/>
    </source>
</evidence>
<evidence type="ECO:0000313" key="3">
    <source>
        <dbReference type="EMBL" id="OLP91339.1"/>
    </source>
</evidence>
<feature type="compositionally biased region" description="Basic and acidic residues" evidence="1">
    <location>
        <begin position="392"/>
        <end position="403"/>
    </location>
</feature>
<protein>
    <submittedName>
        <fullName evidence="3">2-succinyl-5-enolpyruvyl-6-hydroxy-3-cyclohexene-1-carboxylate synthase</fullName>
    </submittedName>
</protein>
<dbReference type="AlphaFoldDB" id="A0A1Q9D856"/>
<name>A0A1Q9D856_SYMMI</name>
<dbReference type="InterPro" id="IPR012001">
    <property type="entry name" value="Thiamin_PyroP_enz_TPP-bd_dom"/>
</dbReference>
<dbReference type="EMBL" id="LSRX01000669">
    <property type="protein sequence ID" value="OLP91339.1"/>
    <property type="molecule type" value="Genomic_DNA"/>
</dbReference>
<feature type="compositionally biased region" description="Basic and acidic residues" evidence="1">
    <location>
        <begin position="319"/>
        <end position="330"/>
    </location>
</feature>
<dbReference type="Gene3D" id="3.40.50.970">
    <property type="match status" value="1"/>
</dbReference>
<comment type="caution">
    <text evidence="3">The sequence shown here is derived from an EMBL/GenBank/DDBJ whole genome shotgun (WGS) entry which is preliminary data.</text>
</comment>
<gene>
    <name evidence="3" type="primary">menD</name>
    <name evidence="3" type="ORF">AK812_SmicGene26974</name>
</gene>
<dbReference type="SUPFAM" id="SSF52518">
    <property type="entry name" value="Thiamin diphosphate-binding fold (THDP-binding)"/>
    <property type="match status" value="1"/>
</dbReference>
<proteinExistence type="predicted"/>
<sequence>MPPERLLLRQVLLSHGRTTPQLPLGSLMRWLPSLPSKEASTSMDRSTVVLPRPGDGWYAPPAMSSSAGFPWGELTAEGVQQMYLLGQGLCKEAVPSTWQLRSAGLGRCVSAAQALAWGGLETQGDRYAKPVEVLVSGGEALLPQLRPGDEGFPEPFEESLEEVASRRAVQATLAERLAAELDIPVEDVADFDADELCRAAVAMEGLNQGAVDLRPIRRLNYRSWAMPLRQSDLPSAVPVIGPLISEMIRAFDAALEGSDLGLVVYVADASSLVCIENSMSSDASSRIISDTWPADAESLSLELRQSGSEALSTRTYHTGHGDAPGDKPDSEASILEDPEKVCTGHLDCIFSQIDVLDQRAVLVVLWALVMCLYQAESKRSPISPHVPGNHPQPERDEGDKPDSEASLLEDPEEKVCTNHLECPQCYACSEQHTFKNDQRAAPQSCFVSQRLWHMYHSAPVEELARSGVYNFVICPGSRSTPLVVAVARHPSTRHVVSHDERSGGFLALGWAKASFAPVAVIVTSGTAVANLLPAAVEASQAQDCFDLQMSAA</sequence>
<accession>A0A1Q9D856</accession>
<organism evidence="3 4">
    <name type="scientific">Symbiodinium microadriaticum</name>
    <name type="common">Dinoflagellate</name>
    <name type="synonym">Zooxanthella microadriatica</name>
    <dbReference type="NCBI Taxonomy" id="2951"/>
    <lineage>
        <taxon>Eukaryota</taxon>
        <taxon>Sar</taxon>
        <taxon>Alveolata</taxon>
        <taxon>Dinophyceae</taxon>
        <taxon>Suessiales</taxon>
        <taxon>Symbiodiniaceae</taxon>
        <taxon>Symbiodinium</taxon>
    </lineage>
</organism>
<dbReference type="Pfam" id="PF02776">
    <property type="entry name" value="TPP_enzyme_N"/>
    <property type="match status" value="1"/>
</dbReference>
<feature type="region of interest" description="Disordered" evidence="1">
    <location>
        <begin position="314"/>
        <end position="333"/>
    </location>
</feature>
<dbReference type="InterPro" id="IPR029061">
    <property type="entry name" value="THDP-binding"/>
</dbReference>
<keyword evidence="4" id="KW-1185">Reference proteome</keyword>
<evidence type="ECO:0000313" key="4">
    <source>
        <dbReference type="Proteomes" id="UP000186817"/>
    </source>
</evidence>
<dbReference type="PANTHER" id="PTHR42916">
    <property type="entry name" value="2-SUCCINYL-5-ENOLPYRUVYL-6-HYDROXY-3-CYCLOHEXENE-1-CARBOXYLATE SYNTHASE"/>
    <property type="match status" value="1"/>
</dbReference>